<evidence type="ECO:0000313" key="3">
    <source>
        <dbReference type="EMBL" id="RWR82418.1"/>
    </source>
</evidence>
<gene>
    <name evidence="3" type="ORF">CKAN_01113500</name>
</gene>
<dbReference type="EMBL" id="QPKB01000004">
    <property type="protein sequence ID" value="RWR82418.1"/>
    <property type="molecule type" value="Genomic_DNA"/>
</dbReference>
<comment type="caution">
    <text evidence="3">The sequence shown here is derived from an EMBL/GenBank/DDBJ whole genome shotgun (WGS) entry which is preliminary data.</text>
</comment>
<dbReference type="AlphaFoldDB" id="A0A3S3QAI1"/>
<feature type="domain" description="NmrA-like" evidence="2">
    <location>
        <begin position="72"/>
        <end position="133"/>
    </location>
</feature>
<evidence type="ECO:0000256" key="1">
    <source>
        <dbReference type="ARBA" id="ARBA00005725"/>
    </source>
</evidence>
<dbReference type="SUPFAM" id="SSF51735">
    <property type="entry name" value="NAD(P)-binding Rossmann-fold domains"/>
    <property type="match status" value="1"/>
</dbReference>
<evidence type="ECO:0000313" key="4">
    <source>
        <dbReference type="Proteomes" id="UP000283530"/>
    </source>
</evidence>
<evidence type="ECO:0000259" key="2">
    <source>
        <dbReference type="Pfam" id="PF05368"/>
    </source>
</evidence>
<reference evidence="3 4" key="1">
    <citation type="journal article" date="2019" name="Nat. Plants">
        <title>Stout camphor tree genome fills gaps in understanding of flowering plant genome evolution.</title>
        <authorList>
            <person name="Chaw S.M."/>
            <person name="Liu Y.C."/>
            <person name="Wu Y.W."/>
            <person name="Wang H.Y."/>
            <person name="Lin C.I."/>
            <person name="Wu C.S."/>
            <person name="Ke H.M."/>
            <person name="Chang L.Y."/>
            <person name="Hsu C.Y."/>
            <person name="Yang H.T."/>
            <person name="Sudianto E."/>
            <person name="Hsu M.H."/>
            <person name="Wu K.P."/>
            <person name="Wang L.N."/>
            <person name="Leebens-Mack J.H."/>
            <person name="Tsai I.J."/>
        </authorList>
    </citation>
    <scope>NUCLEOTIDE SEQUENCE [LARGE SCALE GENOMIC DNA]</scope>
    <source>
        <strain evidence="4">cv. Chaw 1501</strain>
        <tissue evidence="3">Young leaves</tissue>
    </source>
</reference>
<dbReference type="Pfam" id="PF05368">
    <property type="entry name" value="NmrA"/>
    <property type="match status" value="1"/>
</dbReference>
<comment type="similarity">
    <text evidence="1">Belongs to the NmrA-type oxidoreductase family. Isoflavone reductase subfamily.</text>
</comment>
<dbReference type="PANTHER" id="PTHR43349">
    <property type="entry name" value="PINORESINOL REDUCTASE-RELATED"/>
    <property type="match status" value="1"/>
</dbReference>
<dbReference type="InterPro" id="IPR008030">
    <property type="entry name" value="NmrA-like"/>
</dbReference>
<proteinExistence type="inferred from homology"/>
<name>A0A3S3QAI1_9MAGN</name>
<keyword evidence="4" id="KW-1185">Reference proteome</keyword>
<dbReference type="PANTHER" id="PTHR43349:SF35">
    <property type="entry name" value="PHENYLCOUMARAN BENZYLIC ETHER REDUCTASE 1"/>
    <property type="match status" value="1"/>
</dbReference>
<protein>
    <submittedName>
        <fullName evidence="3">Isoflavone reductase-like protein isoform X2</fullName>
    </submittedName>
</protein>
<dbReference type="OrthoDB" id="419598at2759"/>
<organism evidence="3 4">
    <name type="scientific">Cinnamomum micranthum f. kanehirae</name>
    <dbReference type="NCBI Taxonomy" id="337451"/>
    <lineage>
        <taxon>Eukaryota</taxon>
        <taxon>Viridiplantae</taxon>
        <taxon>Streptophyta</taxon>
        <taxon>Embryophyta</taxon>
        <taxon>Tracheophyta</taxon>
        <taxon>Spermatophyta</taxon>
        <taxon>Magnoliopsida</taxon>
        <taxon>Magnoliidae</taxon>
        <taxon>Laurales</taxon>
        <taxon>Lauraceae</taxon>
        <taxon>Cinnamomum</taxon>
    </lineage>
</organism>
<dbReference type="InterPro" id="IPR050608">
    <property type="entry name" value="NmrA-type/Isoflavone_red_sf"/>
</dbReference>
<accession>A0A3S3QAI1</accession>
<dbReference type="Gene3D" id="3.40.50.720">
    <property type="entry name" value="NAD(P)-binding Rossmann-like Domain"/>
    <property type="match status" value="2"/>
</dbReference>
<dbReference type="InterPro" id="IPR036291">
    <property type="entry name" value="NAD(P)-bd_dom_sf"/>
</dbReference>
<sequence>MESKSKVLVIGATGYLGRFMVAASAKAGHPTFALIRESTASNPEKAKTIGAAYNPDRAKTIEDFKNAGVTLVYRFFPAEFGMDVDRVHAVEPAKSLFEAKAKIRRAVEAEGIPYTFVCANLFMSYFPPRLGHVQSTCELC</sequence>
<dbReference type="Proteomes" id="UP000283530">
    <property type="component" value="Unassembled WGS sequence"/>
</dbReference>